<organism evidence="1 2">
    <name type="scientific">Corynebacterium hindlerae</name>
    <dbReference type="NCBI Taxonomy" id="699041"/>
    <lineage>
        <taxon>Bacteria</taxon>
        <taxon>Bacillati</taxon>
        <taxon>Actinomycetota</taxon>
        <taxon>Actinomycetes</taxon>
        <taxon>Mycobacteriales</taxon>
        <taxon>Corynebacteriaceae</taxon>
        <taxon>Corynebacterium</taxon>
    </lineage>
</organism>
<accession>A0A7G5FH44</accession>
<protein>
    <submittedName>
        <fullName evidence="1">Uncharacterized protein</fullName>
    </submittedName>
</protein>
<dbReference type="AlphaFoldDB" id="A0A7G5FH44"/>
<evidence type="ECO:0000313" key="2">
    <source>
        <dbReference type="Proteomes" id="UP000515570"/>
    </source>
</evidence>
<name>A0A7G5FH44_9CORY</name>
<dbReference type="RefSeq" id="WP_182386750.1">
    <property type="nucleotide sequence ID" value="NZ_CP059833.1"/>
</dbReference>
<dbReference type="EMBL" id="CP059833">
    <property type="protein sequence ID" value="QMV85935.1"/>
    <property type="molecule type" value="Genomic_DNA"/>
</dbReference>
<sequence length="144" mass="15783">MLRALPGYSHLKILTPTVAHPSRVMTTQVAPDASLRGLIQVALDAAFGMRPETSLRRPLFDTQVRVHVAAHLKRSALRGPVTVRRIDVHPAPTRPPHDPLEVAIVAATEFIGSYTVAGTTKAFAGRGELPEGKRQWVLRSLRLM</sequence>
<reference evidence="1 2" key="1">
    <citation type="submission" date="2020-07" db="EMBL/GenBank/DDBJ databases">
        <title>non toxigenic Corynebacterium sp. nov from a clinical source.</title>
        <authorList>
            <person name="Bernier A.-M."/>
            <person name="Bernard K."/>
        </authorList>
    </citation>
    <scope>NUCLEOTIDE SEQUENCE [LARGE SCALE GENOMIC DNA]</scope>
    <source>
        <strain evidence="2">NML 93-0612</strain>
    </source>
</reference>
<dbReference type="Proteomes" id="UP000515570">
    <property type="component" value="Chromosome"/>
</dbReference>
<gene>
    <name evidence="1" type="ORF">HW450_04230</name>
</gene>
<evidence type="ECO:0000313" key="1">
    <source>
        <dbReference type="EMBL" id="QMV85935.1"/>
    </source>
</evidence>
<keyword evidence="2" id="KW-1185">Reference proteome</keyword>
<proteinExistence type="predicted"/>